<dbReference type="InterPro" id="IPR002088">
    <property type="entry name" value="Prenyl_trans_a"/>
</dbReference>
<dbReference type="PROSITE" id="PS51147">
    <property type="entry name" value="PFTA"/>
    <property type="match status" value="1"/>
</dbReference>
<organism evidence="5">
    <name type="scientific">Spongospora subterranea</name>
    <dbReference type="NCBI Taxonomy" id="70186"/>
    <lineage>
        <taxon>Eukaryota</taxon>
        <taxon>Sar</taxon>
        <taxon>Rhizaria</taxon>
        <taxon>Endomyxa</taxon>
        <taxon>Phytomyxea</taxon>
        <taxon>Plasmodiophorida</taxon>
        <taxon>Plasmodiophoridae</taxon>
        <taxon>Spongospora</taxon>
    </lineage>
</organism>
<dbReference type="Pfam" id="PF01239">
    <property type="entry name" value="PPTA"/>
    <property type="match status" value="4"/>
</dbReference>
<evidence type="ECO:0000256" key="1">
    <source>
        <dbReference type="ARBA" id="ARBA00006734"/>
    </source>
</evidence>
<dbReference type="SUPFAM" id="SSF48439">
    <property type="entry name" value="Protein prenylyltransferase"/>
    <property type="match status" value="1"/>
</dbReference>
<evidence type="ECO:0000256" key="4">
    <source>
        <dbReference type="ARBA" id="ARBA00022737"/>
    </source>
</evidence>
<dbReference type="AlphaFoldDB" id="A0A0H5RQV7"/>
<comment type="similarity">
    <text evidence="1">Belongs to the protein prenyltransferase subunit alpha family.</text>
</comment>
<accession>A0A0H5RQV7</accession>
<dbReference type="GO" id="GO:0005737">
    <property type="term" value="C:cytoplasm"/>
    <property type="evidence" value="ECO:0007669"/>
    <property type="project" value="TreeGrafter"/>
</dbReference>
<evidence type="ECO:0000313" key="5">
    <source>
        <dbReference type="EMBL" id="CRZ11104.1"/>
    </source>
</evidence>
<sequence>CGECGSRNINVMAIDVVDNRPDQGHELLAQLTRIVDSDPDIDELGLVLSACAGEFGLPATGPETPFFHENHKLGIAFWVVPLIMRTALELIRSVSIGPELMNATRAVLLINPDHYSAWTQRRRMVESGLIGLLAELRFLNLVFSKHSKSGEAWAYRRWLLCRSAAVFDSDLIQSELKTCDRICDIYPRNYYAWCHRQWITDQAPLALSARLQESRDWIAMHISDYSACHYRITVIQKLAERGQFLFRDEFDAAHYLCTTYPGHESLWYFLKSLWSLARSKLDVFDLEELFDQEMEFSQVCINDDRSSSFKRQREYAGSYRFWIISNSVPWSPRIREEAVSICRSMQIWAPHHSRLWAQHANNIK</sequence>
<evidence type="ECO:0000256" key="3">
    <source>
        <dbReference type="ARBA" id="ARBA00022679"/>
    </source>
</evidence>
<reference evidence="5" key="1">
    <citation type="submission" date="2015-04" db="EMBL/GenBank/DDBJ databases">
        <title>The genome sequence of the plant pathogenic Rhizarian Plasmodiophora brassicae reveals insights in its biotrophic life cycle and the origin of chitin synthesis.</title>
        <authorList>
            <person name="Schwelm A."/>
            <person name="Fogelqvist J."/>
            <person name="Knaust A."/>
            <person name="Julke S."/>
            <person name="Lilja T."/>
            <person name="Dhandapani V."/>
            <person name="Bonilla-Rosso G."/>
            <person name="Karlsson M."/>
            <person name="Shevchenko A."/>
            <person name="Choi S.R."/>
            <person name="Kim H.G."/>
            <person name="Park J.Y."/>
            <person name="Lim Y.P."/>
            <person name="Ludwig-Muller J."/>
            <person name="Dixelius C."/>
        </authorList>
    </citation>
    <scope>NUCLEOTIDE SEQUENCE</scope>
    <source>
        <tissue evidence="5">Potato root galls</tissue>
    </source>
</reference>
<name>A0A0H5RQV7_9EUKA</name>
<dbReference type="PANTHER" id="PTHR11129:SF3">
    <property type="entry name" value="PROTEIN PRENYLTRANSFERASE ALPHA SUBUNIT REPEAT-CONTAINING PROTEIN 1"/>
    <property type="match status" value="1"/>
</dbReference>
<keyword evidence="3" id="KW-0808">Transferase</keyword>
<keyword evidence="4" id="KW-0677">Repeat</keyword>
<keyword evidence="2" id="KW-0637">Prenyltransferase</keyword>
<protein>
    <submittedName>
        <fullName evidence="5">Uncharacterized protein</fullName>
    </submittedName>
</protein>
<dbReference type="EMBL" id="HACM01010662">
    <property type="protein sequence ID" value="CRZ11104.1"/>
    <property type="molecule type" value="Transcribed_RNA"/>
</dbReference>
<dbReference type="Gene3D" id="1.25.40.120">
    <property type="entry name" value="Protein prenylyltransferase"/>
    <property type="match status" value="1"/>
</dbReference>
<dbReference type="PANTHER" id="PTHR11129">
    <property type="entry name" value="PROTEIN FARNESYLTRANSFERASE ALPHA SUBUNIT/RAB GERANYLGERANYL TRANSFERASE ALPHA SUBUNIT"/>
    <property type="match status" value="1"/>
</dbReference>
<feature type="non-terminal residue" evidence="5">
    <location>
        <position position="1"/>
    </location>
</feature>
<dbReference type="GO" id="GO:0008318">
    <property type="term" value="F:protein prenyltransferase activity"/>
    <property type="evidence" value="ECO:0007669"/>
    <property type="project" value="InterPro"/>
</dbReference>
<proteinExistence type="inferred from homology"/>
<evidence type="ECO:0000256" key="2">
    <source>
        <dbReference type="ARBA" id="ARBA00022602"/>
    </source>
</evidence>